<dbReference type="InterPro" id="IPR013830">
    <property type="entry name" value="SGNH_hydro"/>
</dbReference>
<dbReference type="PANTHER" id="PTHR14209:SF19">
    <property type="entry name" value="ISOAMYL ACETATE-HYDROLYZING ESTERASE 1 HOMOLOG"/>
    <property type="match status" value="1"/>
</dbReference>
<accession>A3GIC1</accession>
<reference evidence="2 3" key="1">
    <citation type="journal article" date="2007" name="Nat. Biotechnol.">
        <title>Genome sequence of the lignocellulose-bioconverting and xylose-fermenting yeast Pichia stipitis.</title>
        <authorList>
            <person name="Jeffries T.W."/>
            <person name="Grigoriev I.V."/>
            <person name="Grimwood J."/>
            <person name="Laplaza J.M."/>
            <person name="Aerts A."/>
            <person name="Salamov A."/>
            <person name="Schmutz J."/>
            <person name="Lindquist E."/>
            <person name="Dehal P."/>
            <person name="Shapiro H."/>
            <person name="Jin Y.S."/>
            <person name="Passoth V."/>
            <person name="Richardson P.M."/>
        </authorList>
    </citation>
    <scope>NUCLEOTIDE SEQUENCE [LARGE SCALE GENOMIC DNA]</scope>
    <source>
        <strain evidence="3">ATCC 58785 / CBS 6054 / NBRC 10063 / NRRL Y-11545</strain>
    </source>
</reference>
<organism evidence="2 3">
    <name type="scientific">Scheffersomyces stipitis (strain ATCC 58785 / CBS 6054 / NBRC 10063 / NRRL Y-11545)</name>
    <name type="common">Yeast</name>
    <name type="synonym">Pichia stipitis</name>
    <dbReference type="NCBI Taxonomy" id="322104"/>
    <lineage>
        <taxon>Eukaryota</taxon>
        <taxon>Fungi</taxon>
        <taxon>Dikarya</taxon>
        <taxon>Ascomycota</taxon>
        <taxon>Saccharomycotina</taxon>
        <taxon>Pichiomycetes</taxon>
        <taxon>Debaryomycetaceae</taxon>
        <taxon>Scheffersomyces</taxon>
    </lineage>
</organism>
<dbReference type="HOGENOM" id="CLU_051989_0_3_1"/>
<evidence type="ECO:0000313" key="2">
    <source>
        <dbReference type="EMBL" id="EAZ62964.2"/>
    </source>
</evidence>
<feature type="domain" description="SGNH hydrolase-type esterase" evidence="1">
    <location>
        <begin position="10"/>
        <end position="220"/>
    </location>
</feature>
<evidence type="ECO:0000313" key="3">
    <source>
        <dbReference type="Proteomes" id="UP000002258"/>
    </source>
</evidence>
<dbReference type="Proteomes" id="UP000002258">
    <property type="component" value="Chromosome 1"/>
</dbReference>
<comment type="caution">
    <text evidence="2">The sequence shown here is derived from an EMBL/GenBank/DDBJ whole genome shotgun (WGS) entry which is preliminary data.</text>
</comment>
<dbReference type="PANTHER" id="PTHR14209">
    <property type="entry name" value="ISOAMYL ACETATE-HYDROLYZING ESTERASE 1"/>
    <property type="match status" value="1"/>
</dbReference>
<sequence>MSLHYDKFILFGDSITQFSSAEPNGFQSGLQNLYMRKLDVLNRGFSGYNSDHAALILPRILEQELNVNKNNVKLITIFIGTNDAFQIEDDINNIQAVPVERYKQNLSKMTKLCLENNIKPIIIGPTLHDSKLSKSLLVEKGRPTNKDATTNSRNLQYSNTAKAVAEEFAVAFVDLWDAFRQYGGWSEEQLLKSNGTVDSQHYVHLDELLVDGIHFSPTAYSIFRDKVVESISKYYPELSADSIPEKLAYWHDINPKDLVGSIFK</sequence>
<dbReference type="eggNOG" id="KOG3035">
    <property type="taxonomic scope" value="Eukaryota"/>
</dbReference>
<dbReference type="KEGG" id="pic:PICST_53514"/>
<dbReference type="OMA" id="DSHTQKG"/>
<dbReference type="InterPro" id="IPR045136">
    <property type="entry name" value="Iah1-like"/>
</dbReference>
<dbReference type="SUPFAM" id="SSF52266">
    <property type="entry name" value="SGNH hydrolase"/>
    <property type="match status" value="1"/>
</dbReference>
<dbReference type="RefSeq" id="XP_001386987.2">
    <property type="nucleotide sequence ID" value="XM_001386950.1"/>
</dbReference>
<dbReference type="GeneID" id="4852020"/>
<dbReference type="InParanoid" id="A3GIC1"/>
<evidence type="ECO:0000259" key="1">
    <source>
        <dbReference type="Pfam" id="PF13472"/>
    </source>
</evidence>
<dbReference type="Pfam" id="PF13472">
    <property type="entry name" value="Lipase_GDSL_2"/>
    <property type="match status" value="1"/>
</dbReference>
<dbReference type="AlphaFoldDB" id="A3GIC1"/>
<dbReference type="Gene3D" id="3.40.50.1110">
    <property type="entry name" value="SGNH hydrolase"/>
    <property type="match status" value="1"/>
</dbReference>
<gene>
    <name evidence="2" type="ORF">PICST_53514</name>
</gene>
<dbReference type="EMBL" id="AAVQ01000002">
    <property type="protein sequence ID" value="EAZ62964.2"/>
    <property type="molecule type" value="Genomic_DNA"/>
</dbReference>
<proteinExistence type="predicted"/>
<keyword evidence="3" id="KW-1185">Reference proteome</keyword>
<dbReference type="FunCoup" id="A3GIC1">
    <property type="interactions" value="235"/>
</dbReference>
<dbReference type="OrthoDB" id="671439at2759"/>
<dbReference type="CDD" id="cd01838">
    <property type="entry name" value="Isoamyl_acetate_hydrolase_like"/>
    <property type="match status" value="1"/>
</dbReference>
<dbReference type="InterPro" id="IPR036514">
    <property type="entry name" value="SGNH_hydro_sf"/>
</dbReference>
<dbReference type="STRING" id="322104.A3GIC1"/>
<protein>
    <recommendedName>
        <fullName evidence="1">SGNH hydrolase-type esterase domain-containing protein</fullName>
    </recommendedName>
</protein>
<name>A3GIC1_PICST</name>